<dbReference type="OMA" id="EGFMGPA"/>
<reference evidence="4 5" key="1">
    <citation type="submission" date="2010-05" db="EMBL/GenBank/DDBJ databases">
        <title>The Genome Sequence of Thecamonas trahens ATCC 50062.</title>
        <authorList>
            <consortium name="The Broad Institute Genome Sequencing Platform"/>
            <person name="Russ C."/>
            <person name="Cuomo C."/>
            <person name="Shea T."/>
            <person name="Young S.K."/>
            <person name="Zeng Q."/>
            <person name="Koehrsen M."/>
            <person name="Haas B."/>
            <person name="Borodovsky M."/>
            <person name="Guigo R."/>
            <person name="Alvarado L."/>
            <person name="Berlin A."/>
            <person name="Bochicchio J."/>
            <person name="Borenstein D."/>
            <person name="Chapman S."/>
            <person name="Chen Z."/>
            <person name="Freedman E."/>
            <person name="Gellesch M."/>
            <person name="Goldberg J."/>
            <person name="Griggs A."/>
            <person name="Gujja S."/>
            <person name="Heilman E."/>
            <person name="Heiman D."/>
            <person name="Hepburn T."/>
            <person name="Howarth C."/>
            <person name="Jen D."/>
            <person name="Larson L."/>
            <person name="Mehta T."/>
            <person name="Park D."/>
            <person name="Pearson M."/>
            <person name="Roberts A."/>
            <person name="Saif S."/>
            <person name="Shenoy N."/>
            <person name="Sisk P."/>
            <person name="Stolte C."/>
            <person name="Sykes S."/>
            <person name="Thomson T."/>
            <person name="Walk T."/>
            <person name="White J."/>
            <person name="Yandava C."/>
            <person name="Burger G."/>
            <person name="Gray M.W."/>
            <person name="Holland P.W.H."/>
            <person name="King N."/>
            <person name="Lang F.B.F."/>
            <person name="Roger A.J."/>
            <person name="Ruiz-Trillo I."/>
            <person name="Lander E."/>
            <person name="Nusbaum C."/>
        </authorList>
    </citation>
    <scope>NUCLEOTIDE SEQUENCE [LARGE SCALE GENOMIC DNA]</scope>
    <source>
        <strain evidence="4 5">ATCC 50062</strain>
    </source>
</reference>
<dbReference type="Gene3D" id="3.40.50.2000">
    <property type="entry name" value="Glycogen Phosphorylase B"/>
    <property type="match status" value="1"/>
</dbReference>
<proteinExistence type="predicted"/>
<gene>
    <name evidence="4" type="ORF">AMSG_09478</name>
</gene>
<dbReference type="GO" id="GO:0016757">
    <property type="term" value="F:glycosyltransferase activity"/>
    <property type="evidence" value="ECO:0007669"/>
    <property type="project" value="UniProtKB-KW"/>
</dbReference>
<name>A0A0L0DN73_THETB</name>
<evidence type="ECO:0000313" key="4">
    <source>
        <dbReference type="EMBL" id="KNC53762.1"/>
    </source>
</evidence>
<keyword evidence="1" id="KW-0808">Transferase</keyword>
<evidence type="ECO:0000313" key="5">
    <source>
        <dbReference type="Proteomes" id="UP000054408"/>
    </source>
</evidence>
<evidence type="ECO:0000256" key="1">
    <source>
        <dbReference type="ARBA" id="ARBA00022676"/>
    </source>
</evidence>
<dbReference type="Proteomes" id="UP000054408">
    <property type="component" value="Unassembled WGS sequence"/>
</dbReference>
<keyword evidence="5" id="KW-1185">Reference proteome</keyword>
<keyword evidence="1" id="KW-0328">Glycosyltransferase</keyword>
<evidence type="ECO:0000256" key="2">
    <source>
        <dbReference type="SAM" id="SignalP"/>
    </source>
</evidence>
<dbReference type="OrthoDB" id="1910256at2759"/>
<dbReference type="AlphaFoldDB" id="A0A0L0DN73"/>
<dbReference type="eggNOG" id="ENOG502S5K8">
    <property type="taxonomic scope" value="Eukaryota"/>
</dbReference>
<feature type="domain" description="Glycosyl transferase family 1" evidence="3">
    <location>
        <begin position="296"/>
        <end position="358"/>
    </location>
</feature>
<dbReference type="InterPro" id="IPR001296">
    <property type="entry name" value="Glyco_trans_1"/>
</dbReference>
<keyword evidence="2" id="KW-0732">Signal</keyword>
<dbReference type="EMBL" id="GL349482">
    <property type="protein sequence ID" value="KNC53762.1"/>
    <property type="molecule type" value="Genomic_DNA"/>
</dbReference>
<dbReference type="RefSeq" id="XP_013754325.1">
    <property type="nucleotide sequence ID" value="XM_013898871.1"/>
</dbReference>
<sequence>MRVVWLSLAFASPGFSGNCFAARAYVRALLARGHSVDVVCAVPLAEHPSATALTLTPLGSGPVPDMAPVPIKDSNSVCSSVCSTHPAFAFLDDWEARPTVWAYPVSSWYKVDASAPHAEWAAAIEAAAAAGEGSTPRLEEADSLVFVDFTSLGALDALAARCQSLPRSLFLPYRIYSTDPGLAQDAAATYAAVETRCVARADGVAVLSSLDGERLASLCETETELAVLWPPLRSAVATLAAGADICPDNVAAYVEAVEACAGELAAAGIVPFMCGAAPDAAYAEAMYARVLTACPDTHIIRGSLSTTELGEAFARAVVNVHPATYEPWGMTLAEAAAFGTATVCHAETANIGVVRDLLCEPGVTFVANMDAPPDAPDSLASVLRGMLAAGTFRELAAEAGAAARELAVGWQEDQLGARLEELLVS</sequence>
<organism evidence="4 5">
    <name type="scientific">Thecamonas trahens ATCC 50062</name>
    <dbReference type="NCBI Taxonomy" id="461836"/>
    <lineage>
        <taxon>Eukaryota</taxon>
        <taxon>Apusozoa</taxon>
        <taxon>Apusomonadida</taxon>
        <taxon>Apusomonadidae</taxon>
        <taxon>Thecamonas</taxon>
    </lineage>
</organism>
<evidence type="ECO:0000259" key="3">
    <source>
        <dbReference type="Pfam" id="PF00534"/>
    </source>
</evidence>
<protein>
    <recommendedName>
        <fullName evidence="3">Glycosyl transferase family 1 domain-containing protein</fullName>
    </recommendedName>
</protein>
<feature type="signal peptide" evidence="2">
    <location>
        <begin position="1"/>
        <end position="16"/>
    </location>
</feature>
<dbReference type="GeneID" id="25567933"/>
<dbReference type="Pfam" id="PF00534">
    <property type="entry name" value="Glycos_transf_1"/>
    <property type="match status" value="1"/>
</dbReference>
<feature type="chain" id="PRO_5005537674" description="Glycosyl transferase family 1 domain-containing protein" evidence="2">
    <location>
        <begin position="17"/>
        <end position="425"/>
    </location>
</feature>
<accession>A0A0L0DN73</accession>
<dbReference type="SUPFAM" id="SSF53756">
    <property type="entry name" value="UDP-Glycosyltransferase/glycogen phosphorylase"/>
    <property type="match status" value="1"/>
</dbReference>